<dbReference type="PANTHER" id="PTHR12599:SF0">
    <property type="entry name" value="PTERIN-4-ALPHA-CARBINOLAMINE DEHYDRATASE"/>
    <property type="match status" value="1"/>
</dbReference>
<evidence type="ECO:0000256" key="3">
    <source>
        <dbReference type="ARBA" id="ARBA00023239"/>
    </source>
</evidence>
<keyword evidence="6" id="KW-1185">Reference proteome</keyword>
<dbReference type="Pfam" id="PF01329">
    <property type="entry name" value="Pterin_4a"/>
    <property type="match status" value="1"/>
</dbReference>
<accession>A0ABU4RMK4</accession>
<dbReference type="GO" id="GO:0008124">
    <property type="term" value="F:4-alpha-hydroxytetrahydrobiopterin dehydratase activity"/>
    <property type="evidence" value="ECO:0007669"/>
    <property type="project" value="UniProtKB-EC"/>
</dbReference>
<organism evidence="5 6">
    <name type="scientific">Terrihabitans rhizophilus</name>
    <dbReference type="NCBI Taxonomy" id="3092662"/>
    <lineage>
        <taxon>Bacteria</taxon>
        <taxon>Pseudomonadati</taxon>
        <taxon>Pseudomonadota</taxon>
        <taxon>Alphaproteobacteria</taxon>
        <taxon>Hyphomicrobiales</taxon>
        <taxon>Terrihabitans</taxon>
    </lineage>
</organism>
<dbReference type="EC" id="4.2.1.96" evidence="4"/>
<sequence length="103" mass="11399">MTKLIGKDLDDALATTSGWTLIEDGKRLSKAFRFADFPAAFAFMTRVAMAAERMNHHPDWSNSYDRVLISLTSHDAGGLTSRDVDLANRIDRIAGDHSTSSRN</sequence>
<dbReference type="HAMAP" id="MF_00434">
    <property type="entry name" value="Pterin_4_alpha"/>
    <property type="match status" value="1"/>
</dbReference>
<reference evidence="5 6" key="1">
    <citation type="submission" date="2023-11" db="EMBL/GenBank/DDBJ databases">
        <authorList>
            <person name="Bao R."/>
        </authorList>
    </citation>
    <scope>NUCLEOTIDE SEQUENCE [LARGE SCALE GENOMIC DNA]</scope>
    <source>
        <strain evidence="5 6">PJ23</strain>
    </source>
</reference>
<dbReference type="Gene3D" id="3.30.1360.20">
    <property type="entry name" value="Transcriptional coactivator/pterin dehydratase"/>
    <property type="match status" value="1"/>
</dbReference>
<dbReference type="InterPro" id="IPR001533">
    <property type="entry name" value="Pterin_deHydtase"/>
</dbReference>
<protein>
    <recommendedName>
        <fullName evidence="4">Putative pterin-4-alpha-carbinolamine dehydratase</fullName>
        <shortName evidence="4">PHS</shortName>
        <ecNumber evidence="4">4.2.1.96</ecNumber>
    </recommendedName>
    <alternativeName>
        <fullName evidence="4">4-alpha-hydroxy-tetrahydropterin dehydratase</fullName>
    </alternativeName>
    <alternativeName>
        <fullName evidence="4">Pterin carbinolamine dehydratase</fullName>
        <shortName evidence="4">PCD</shortName>
    </alternativeName>
</protein>
<evidence type="ECO:0000313" key="5">
    <source>
        <dbReference type="EMBL" id="MDX6806057.1"/>
    </source>
</evidence>
<dbReference type="RefSeq" id="WP_319844185.1">
    <property type="nucleotide sequence ID" value="NZ_JAXAFJ010000004.1"/>
</dbReference>
<dbReference type="NCBIfam" id="NF002017">
    <property type="entry name" value="PRK00823.1-2"/>
    <property type="match status" value="1"/>
</dbReference>
<name>A0ABU4RMK4_9HYPH</name>
<evidence type="ECO:0000313" key="6">
    <source>
        <dbReference type="Proteomes" id="UP001274321"/>
    </source>
</evidence>
<evidence type="ECO:0000256" key="2">
    <source>
        <dbReference type="ARBA" id="ARBA00006472"/>
    </source>
</evidence>
<comment type="similarity">
    <text evidence="2 4">Belongs to the pterin-4-alpha-carbinolamine dehydratase family.</text>
</comment>
<dbReference type="EMBL" id="JAXAFJ010000004">
    <property type="protein sequence ID" value="MDX6806057.1"/>
    <property type="molecule type" value="Genomic_DNA"/>
</dbReference>
<dbReference type="Proteomes" id="UP001274321">
    <property type="component" value="Unassembled WGS sequence"/>
</dbReference>
<dbReference type="PANTHER" id="PTHR12599">
    <property type="entry name" value="PTERIN-4-ALPHA-CARBINOLAMINE DEHYDRATASE"/>
    <property type="match status" value="1"/>
</dbReference>
<keyword evidence="3 4" id="KW-0456">Lyase</keyword>
<dbReference type="SUPFAM" id="SSF55248">
    <property type="entry name" value="PCD-like"/>
    <property type="match status" value="1"/>
</dbReference>
<gene>
    <name evidence="5" type="ORF">SCD90_08270</name>
</gene>
<comment type="catalytic activity">
    <reaction evidence="1 4">
        <text>(4aS,6R)-4a-hydroxy-L-erythro-5,6,7,8-tetrahydrobiopterin = (6R)-L-erythro-6,7-dihydrobiopterin + H2O</text>
        <dbReference type="Rhea" id="RHEA:11920"/>
        <dbReference type="ChEBI" id="CHEBI:15377"/>
        <dbReference type="ChEBI" id="CHEBI:15642"/>
        <dbReference type="ChEBI" id="CHEBI:43120"/>
        <dbReference type="EC" id="4.2.1.96"/>
    </reaction>
</comment>
<evidence type="ECO:0000256" key="4">
    <source>
        <dbReference type="HAMAP-Rule" id="MF_00434"/>
    </source>
</evidence>
<dbReference type="NCBIfam" id="NF002018">
    <property type="entry name" value="PRK00823.1-3"/>
    <property type="match status" value="1"/>
</dbReference>
<dbReference type="InterPro" id="IPR036428">
    <property type="entry name" value="PCD_sf"/>
</dbReference>
<comment type="caution">
    <text evidence="5">The sequence shown here is derived from an EMBL/GenBank/DDBJ whole genome shotgun (WGS) entry which is preliminary data.</text>
</comment>
<proteinExistence type="inferred from homology"/>
<evidence type="ECO:0000256" key="1">
    <source>
        <dbReference type="ARBA" id="ARBA00001554"/>
    </source>
</evidence>